<comment type="caution">
    <text evidence="3">The sequence shown here is derived from an EMBL/GenBank/DDBJ whole genome shotgun (WGS) entry which is preliminary data.</text>
</comment>
<dbReference type="Gene3D" id="3.30.160.60">
    <property type="entry name" value="Classic Zinc Finger"/>
    <property type="match status" value="1"/>
</dbReference>
<evidence type="ECO:0000259" key="1">
    <source>
        <dbReference type="Pfam" id="PF00096"/>
    </source>
</evidence>
<feature type="domain" description="C2H2-type" evidence="1">
    <location>
        <begin position="3"/>
        <end position="23"/>
    </location>
</feature>
<dbReference type="EMBL" id="JBHTAP010000001">
    <property type="protein sequence ID" value="MFC7236557.1"/>
    <property type="molecule type" value="Genomic_DNA"/>
</dbReference>
<protein>
    <submittedName>
        <fullName evidence="3">Transcriptional regulator</fullName>
    </submittedName>
</protein>
<dbReference type="InterPro" id="IPR013087">
    <property type="entry name" value="Znf_C2H2_type"/>
</dbReference>
<dbReference type="GeneID" id="79268292"/>
<dbReference type="AlphaFoldDB" id="A0ABD5ZT69"/>
<organism evidence="3 4">
    <name type="scientific">Halosegnis marinus</name>
    <dbReference type="NCBI Taxonomy" id="3034023"/>
    <lineage>
        <taxon>Archaea</taxon>
        <taxon>Methanobacteriati</taxon>
        <taxon>Methanobacteriota</taxon>
        <taxon>Stenosarchaea group</taxon>
        <taxon>Halobacteria</taxon>
        <taxon>Halobacteriales</taxon>
        <taxon>Natronomonadaceae</taxon>
        <taxon>Halosegnis</taxon>
    </lineage>
</organism>
<evidence type="ECO:0000313" key="4">
    <source>
        <dbReference type="Proteomes" id="UP001596398"/>
    </source>
</evidence>
<name>A0ABD5ZT69_9EURY</name>
<dbReference type="Proteomes" id="UP001596398">
    <property type="component" value="Unassembled WGS sequence"/>
</dbReference>
<dbReference type="Pfam" id="PF00096">
    <property type="entry name" value="zf-C2H2"/>
    <property type="match status" value="1"/>
</dbReference>
<dbReference type="SUPFAM" id="SSF57667">
    <property type="entry name" value="beta-beta-alpha zinc fingers"/>
    <property type="match status" value="1"/>
</dbReference>
<accession>A0ABD5ZT69</accession>
<proteinExistence type="predicted"/>
<reference evidence="4" key="2">
    <citation type="journal article" date="2019" name="Int. J. Syst. Evol. Microbiol.">
        <title>The Global Catalogue of Microorganisms (GCM) 10K type strain sequencing project: providing services to taxonomists for standard genome sequencing and annotation.</title>
        <authorList>
            <consortium name="The Broad Institute Genomics Platform"/>
            <consortium name="The Broad Institute Genome Sequencing Center for Infectious Disease"/>
            <person name="Wu L."/>
            <person name="Ma J."/>
        </authorList>
    </citation>
    <scope>NUCLEOTIDE SEQUENCE [LARGE SCALE GENOMIC DNA]</scope>
    <source>
        <strain evidence="4">DT85</strain>
    </source>
</reference>
<evidence type="ECO:0000313" key="3">
    <source>
        <dbReference type="EMBL" id="MFC7236557.1"/>
    </source>
</evidence>
<dbReference type="EMBL" id="JBHTAP010000001">
    <property type="protein sequence ID" value="MFC7233751.1"/>
    <property type="molecule type" value="Genomic_DNA"/>
</dbReference>
<dbReference type="RefSeq" id="WP_276234718.1">
    <property type="nucleotide sequence ID" value="NZ_CP119802.1"/>
</dbReference>
<evidence type="ECO:0000313" key="2">
    <source>
        <dbReference type="EMBL" id="MFC7233751.1"/>
    </source>
</evidence>
<dbReference type="InterPro" id="IPR036236">
    <property type="entry name" value="Znf_C2H2_sf"/>
</dbReference>
<reference evidence="3" key="1">
    <citation type="journal article" date="2014" name="Int. J. Syst. Evol. Microbiol.">
        <title>Complete genome sequence of Corynebacterium casei LMG S-19264T (=DSM 44701T), isolated from a smear-ripened cheese.</title>
        <authorList>
            <consortium name="US DOE Joint Genome Institute (JGI-PGF)"/>
            <person name="Walter F."/>
            <person name="Albersmeier A."/>
            <person name="Kalinowski J."/>
            <person name="Ruckert C."/>
        </authorList>
    </citation>
    <scope>NUCLEOTIDE SEQUENCE [LARGE SCALE GENOMIC DNA]</scope>
    <source>
        <strain evidence="3">CCM 7403</strain>
    </source>
</reference>
<gene>
    <name evidence="2" type="ORF">ACFQJ4_00320</name>
    <name evidence="3" type="ORF">ACFQJ4_14730</name>
</gene>
<sequence length="72" mass="7969">MSHVCPECNRTFGTELALALHRDTCGRDEMQCTECGARFAEARATRDGWHYECPTEGCDGAGVGEQLYALNR</sequence>
<keyword evidence="4" id="KW-1185">Reference proteome</keyword>
<reference evidence="3" key="3">
    <citation type="submission" date="2024-09" db="EMBL/GenBank/DDBJ databases">
        <authorList>
            <person name="Sun Q."/>
        </authorList>
    </citation>
    <scope>NUCLEOTIDE SEQUENCE</scope>
    <source>
        <strain evidence="3">CCM 7403</strain>
    </source>
</reference>